<dbReference type="PANTHER" id="PTHR38591:SF1">
    <property type="entry name" value="BLL1000 PROTEIN"/>
    <property type="match status" value="1"/>
</dbReference>
<evidence type="ECO:0000259" key="1">
    <source>
        <dbReference type="Pfam" id="PF07143"/>
    </source>
</evidence>
<dbReference type="AlphaFoldDB" id="K7A8T1"/>
<sequence>MAKLSFLRLATLITLYPIMVLLLGACSDQSVGSDPKSVLFSDSTPAVKGTPASPNYVITLPADHLAHPDFSVEWWYLTANLHDENGADYAFQWTLFRFKTRDQINAWDNGQSYMAHVSLHSKNKHWFAERFARGGVGNAGVTEQPLSLFLDDWQWQADEGQGLLFPSTITVRNIPDTQMKQPAQDIEVSLHLSTHGPFVLHGQKGYSVKSVTPPLASHYYSQPFIQVTGGLRVNGQEHQLTGQGWFDHEWSSQLMDTSTAGWDWFSIHLDNGAKIMAFRMRLPGQTDYISGSYIEPNGTSTALSSSELALVPHSQTQVAGRLFPLTWRLSLANKNIELKLQANKSDQLNSGRFAYYEGALNISGTHSGKGFMELTGY</sequence>
<dbReference type="Pfam" id="PF17186">
    <property type="entry name" value="Lipocalin_9"/>
    <property type="match status" value="1"/>
</dbReference>
<gene>
    <name evidence="2" type="ORF">GPLA_0899</name>
</gene>
<dbReference type="SUPFAM" id="SSF159245">
    <property type="entry name" value="AttH-like"/>
    <property type="match status" value="1"/>
</dbReference>
<accession>K7A8T1</accession>
<dbReference type="Pfam" id="PF07143">
    <property type="entry name" value="CrtC"/>
    <property type="match status" value="1"/>
</dbReference>
<dbReference type="Proteomes" id="UP000006322">
    <property type="component" value="Unassembled WGS sequence"/>
</dbReference>
<dbReference type="Gene3D" id="2.40.370.10">
    <property type="entry name" value="AttH-like domain"/>
    <property type="match status" value="2"/>
</dbReference>
<evidence type="ECO:0000313" key="3">
    <source>
        <dbReference type="Proteomes" id="UP000006322"/>
    </source>
</evidence>
<evidence type="ECO:0000313" key="2">
    <source>
        <dbReference type="EMBL" id="GAC31815.1"/>
    </source>
</evidence>
<comment type="caution">
    <text evidence="2">The sequence shown here is derived from an EMBL/GenBank/DDBJ whole genome shotgun (WGS) entry which is preliminary data.</text>
</comment>
<dbReference type="RefSeq" id="WP_007103619.1">
    <property type="nucleotide sequence ID" value="NZ_BAER01000023.1"/>
</dbReference>
<dbReference type="STRING" id="1129793.GPLA_0899"/>
<name>K7A8T1_9ALTE</name>
<dbReference type="EMBL" id="BAER01000023">
    <property type="protein sequence ID" value="GAC31815.1"/>
    <property type="molecule type" value="Genomic_DNA"/>
</dbReference>
<organism evidence="2 3">
    <name type="scientific">Paraglaciecola polaris LMG 21857</name>
    <dbReference type="NCBI Taxonomy" id="1129793"/>
    <lineage>
        <taxon>Bacteria</taxon>
        <taxon>Pseudomonadati</taxon>
        <taxon>Pseudomonadota</taxon>
        <taxon>Gammaproteobacteria</taxon>
        <taxon>Alteromonadales</taxon>
        <taxon>Alteromonadaceae</taxon>
        <taxon>Paraglaciecola</taxon>
    </lineage>
</organism>
<protein>
    <recommendedName>
        <fullName evidence="1">AttH domain-containing protein</fullName>
    </recommendedName>
</protein>
<keyword evidence="3" id="KW-1185">Reference proteome</keyword>
<dbReference type="InterPro" id="IPR010791">
    <property type="entry name" value="AttH_dom"/>
</dbReference>
<reference evidence="3" key="1">
    <citation type="journal article" date="2014" name="Environ. Microbiol.">
        <title>Comparative genomics of the marine bacterial genus Glaciecola reveals the high degree of genomic diversity and genomic characteristic for cold adaptation.</title>
        <authorList>
            <person name="Qin Q.L."/>
            <person name="Xie B.B."/>
            <person name="Yu Y."/>
            <person name="Shu Y.L."/>
            <person name="Rong J.C."/>
            <person name="Zhang Y.J."/>
            <person name="Zhao D.L."/>
            <person name="Chen X.L."/>
            <person name="Zhang X.Y."/>
            <person name="Chen B."/>
            <person name="Zhou B.C."/>
            <person name="Zhang Y.Z."/>
        </authorList>
    </citation>
    <scope>NUCLEOTIDE SEQUENCE [LARGE SCALE GENOMIC DNA]</scope>
    <source>
        <strain evidence="3">LMG 21857</strain>
    </source>
</reference>
<dbReference type="PROSITE" id="PS51257">
    <property type="entry name" value="PROKAR_LIPOPROTEIN"/>
    <property type="match status" value="1"/>
</dbReference>
<dbReference type="InterPro" id="IPR023374">
    <property type="entry name" value="AttH-like_dom_sf"/>
</dbReference>
<proteinExistence type="predicted"/>
<feature type="domain" description="AttH" evidence="1">
    <location>
        <begin position="72"/>
        <end position="252"/>
    </location>
</feature>
<dbReference type="PANTHER" id="PTHR38591">
    <property type="entry name" value="HYDROLASE"/>
    <property type="match status" value="1"/>
</dbReference>
<dbReference type="OrthoDB" id="9770826at2"/>